<accession>A0A2H3BGF2</accession>
<name>A0A2H3BGF2_9AGAR</name>
<sequence length="127" mass="14544">MSDSVQTPSSSNIKPDASGSSVPKEHPIASEYREWELRIFAAQPKAPPDLDLTARSMNSSLFDLRGKMIQIFTVHNATQHARRKVYEAEAAAAMKDVIEEYKKWRAEHESELWEWFKSCGEDEEPDF</sequence>
<protein>
    <submittedName>
        <fullName evidence="2">Uncharacterized protein</fullName>
    </submittedName>
</protein>
<evidence type="ECO:0000313" key="2">
    <source>
        <dbReference type="EMBL" id="PBK66112.1"/>
    </source>
</evidence>
<dbReference type="EMBL" id="KZ293442">
    <property type="protein sequence ID" value="PBK66112.1"/>
    <property type="molecule type" value="Genomic_DNA"/>
</dbReference>
<feature type="compositionally biased region" description="Polar residues" evidence="1">
    <location>
        <begin position="1"/>
        <end position="21"/>
    </location>
</feature>
<feature type="region of interest" description="Disordered" evidence="1">
    <location>
        <begin position="1"/>
        <end position="25"/>
    </location>
</feature>
<reference evidence="3" key="1">
    <citation type="journal article" date="2017" name="Nat. Ecol. Evol.">
        <title>Genome expansion and lineage-specific genetic innovations in the forest pathogenic fungi Armillaria.</title>
        <authorList>
            <person name="Sipos G."/>
            <person name="Prasanna A.N."/>
            <person name="Walter M.C."/>
            <person name="O'Connor E."/>
            <person name="Balint B."/>
            <person name="Krizsan K."/>
            <person name="Kiss B."/>
            <person name="Hess J."/>
            <person name="Varga T."/>
            <person name="Slot J."/>
            <person name="Riley R."/>
            <person name="Boka B."/>
            <person name="Rigling D."/>
            <person name="Barry K."/>
            <person name="Lee J."/>
            <person name="Mihaltcheva S."/>
            <person name="LaButti K."/>
            <person name="Lipzen A."/>
            <person name="Waldron R."/>
            <person name="Moloney N.M."/>
            <person name="Sperisen C."/>
            <person name="Kredics L."/>
            <person name="Vagvoelgyi C."/>
            <person name="Patrignani A."/>
            <person name="Fitzpatrick D."/>
            <person name="Nagy I."/>
            <person name="Doyle S."/>
            <person name="Anderson J.B."/>
            <person name="Grigoriev I.V."/>
            <person name="Gueldener U."/>
            <person name="Muensterkoetter M."/>
            <person name="Nagy L.G."/>
        </authorList>
    </citation>
    <scope>NUCLEOTIDE SEQUENCE [LARGE SCALE GENOMIC DNA]</scope>
    <source>
        <strain evidence="3">28-4</strain>
    </source>
</reference>
<proteinExistence type="predicted"/>
<dbReference type="AlphaFoldDB" id="A0A2H3BGF2"/>
<evidence type="ECO:0000313" key="3">
    <source>
        <dbReference type="Proteomes" id="UP000218334"/>
    </source>
</evidence>
<keyword evidence="3" id="KW-1185">Reference proteome</keyword>
<dbReference type="Proteomes" id="UP000218334">
    <property type="component" value="Unassembled WGS sequence"/>
</dbReference>
<organism evidence="2 3">
    <name type="scientific">Armillaria solidipes</name>
    <dbReference type="NCBI Taxonomy" id="1076256"/>
    <lineage>
        <taxon>Eukaryota</taxon>
        <taxon>Fungi</taxon>
        <taxon>Dikarya</taxon>
        <taxon>Basidiomycota</taxon>
        <taxon>Agaricomycotina</taxon>
        <taxon>Agaricomycetes</taxon>
        <taxon>Agaricomycetidae</taxon>
        <taxon>Agaricales</taxon>
        <taxon>Marasmiineae</taxon>
        <taxon>Physalacriaceae</taxon>
        <taxon>Armillaria</taxon>
    </lineage>
</organism>
<gene>
    <name evidence="2" type="ORF">ARMSODRAFT_977779</name>
</gene>
<evidence type="ECO:0000256" key="1">
    <source>
        <dbReference type="SAM" id="MobiDB-lite"/>
    </source>
</evidence>